<keyword evidence="5 8" id="KW-1133">Transmembrane helix</keyword>
<protein>
    <recommendedName>
        <fullName evidence="7">Phosphatidylinositol N-acetylglucosaminyltransferase subunit GPI19</fullName>
        <ecNumber evidence="7">2.4.1.198</ecNumber>
    </recommendedName>
</protein>
<dbReference type="InterPro" id="IPR013717">
    <property type="entry name" value="PIG-P"/>
</dbReference>
<dbReference type="GO" id="GO:0005789">
    <property type="term" value="C:endoplasmic reticulum membrane"/>
    <property type="evidence" value="ECO:0007669"/>
    <property type="project" value="UniProtKB-SubCell"/>
</dbReference>
<feature type="transmembrane region" description="Helical" evidence="8">
    <location>
        <begin position="35"/>
        <end position="58"/>
    </location>
</feature>
<name>A0A2G4SYE2_RHIZD</name>
<dbReference type="Proteomes" id="UP000242254">
    <property type="component" value="Unassembled WGS sequence"/>
</dbReference>
<evidence type="ECO:0000313" key="10">
    <source>
        <dbReference type="EMBL" id="PHZ13782.1"/>
    </source>
</evidence>
<proteinExistence type="inferred from homology"/>
<dbReference type="GO" id="GO:0006506">
    <property type="term" value="P:GPI anchor biosynthetic process"/>
    <property type="evidence" value="ECO:0007669"/>
    <property type="project" value="UniProtKB-UniPathway"/>
</dbReference>
<dbReference type="PANTHER" id="PTHR46346">
    <property type="entry name" value="PHOSPHATIDYLINOSITOL N-ACETYLGLUCOSAMINYLTRANSFERASE SUBUNIT P"/>
    <property type="match status" value="1"/>
</dbReference>
<keyword evidence="7" id="KW-0256">Endoplasmic reticulum</keyword>
<evidence type="ECO:0000256" key="4">
    <source>
        <dbReference type="ARBA" id="ARBA00022692"/>
    </source>
</evidence>
<dbReference type="GO" id="GO:0017176">
    <property type="term" value="F:phosphatidylinositol N-acetylglucosaminyltransferase activity"/>
    <property type="evidence" value="ECO:0007669"/>
    <property type="project" value="UniProtKB-UniRule"/>
</dbReference>
<evidence type="ECO:0000313" key="11">
    <source>
        <dbReference type="Proteomes" id="UP000242254"/>
    </source>
</evidence>
<comment type="pathway">
    <text evidence="2 7">Glycolipid biosynthesis; glycosylphosphatidylinositol-anchor biosynthesis.</text>
</comment>
<dbReference type="UniPathway" id="UPA00196"/>
<comment type="subcellular location">
    <subcellularLocation>
        <location evidence="7">Endoplasmic reticulum membrane</location>
    </subcellularLocation>
    <subcellularLocation>
        <location evidence="1">Membrane</location>
        <topology evidence="1">Multi-pass membrane protein</topology>
    </subcellularLocation>
</comment>
<dbReference type="PANTHER" id="PTHR46346:SF1">
    <property type="entry name" value="PHOSPHATIDYLINOSITOL N-ACETYLGLUCOSAMINYLTRANSFERASE SUBUNIT P"/>
    <property type="match status" value="1"/>
</dbReference>
<dbReference type="EC" id="2.4.1.198" evidence="7"/>
<keyword evidence="11" id="KW-1185">Reference proteome</keyword>
<dbReference type="Pfam" id="PF08510">
    <property type="entry name" value="PIG-P"/>
    <property type="match status" value="1"/>
</dbReference>
<organism evidence="10 11">
    <name type="scientific">Rhizopus microsporus ATCC 52813</name>
    <dbReference type="NCBI Taxonomy" id="1340429"/>
    <lineage>
        <taxon>Eukaryota</taxon>
        <taxon>Fungi</taxon>
        <taxon>Fungi incertae sedis</taxon>
        <taxon>Mucoromycota</taxon>
        <taxon>Mucoromycotina</taxon>
        <taxon>Mucoromycetes</taxon>
        <taxon>Mucorales</taxon>
        <taxon>Mucorineae</taxon>
        <taxon>Rhizopodaceae</taxon>
        <taxon>Rhizopus</taxon>
    </lineage>
</organism>
<evidence type="ECO:0000256" key="5">
    <source>
        <dbReference type="ARBA" id="ARBA00022989"/>
    </source>
</evidence>
<gene>
    <name evidence="10" type="ORF">RHIMIDRAFT_280461</name>
</gene>
<comment type="subunit">
    <text evidence="7">Component of the phosphatidylinositol N-acetylglucosaminyltransferase (GPI-GlcNAc transferase) complex.</text>
</comment>
<dbReference type="InterPro" id="IPR052263">
    <property type="entry name" value="GPI_Anchor_Biosynth"/>
</dbReference>
<comment type="catalytic activity">
    <reaction evidence="7">
        <text>a 1,2-diacyl-sn-glycero-3-phospho-(1D-myo-inositol) + UDP-N-acetyl-alpha-D-glucosamine = a 6-(N-acetyl-alpha-D-glucosaminyl)-1-(1,2-diacyl-sn-glycero-3-phospho)-1D-myo-inositol + UDP + H(+)</text>
        <dbReference type="Rhea" id="RHEA:14789"/>
        <dbReference type="ChEBI" id="CHEBI:15378"/>
        <dbReference type="ChEBI" id="CHEBI:57265"/>
        <dbReference type="ChEBI" id="CHEBI:57705"/>
        <dbReference type="ChEBI" id="CHEBI:57880"/>
        <dbReference type="ChEBI" id="CHEBI:58223"/>
        <dbReference type="EC" id="2.4.1.198"/>
    </reaction>
</comment>
<evidence type="ECO:0000256" key="7">
    <source>
        <dbReference type="PIRNR" id="PIRNR008765"/>
    </source>
</evidence>
<feature type="domain" description="PIG-P" evidence="9">
    <location>
        <begin position="1"/>
        <end position="111"/>
    </location>
</feature>
<keyword evidence="7" id="KW-0808">Transferase</keyword>
<keyword evidence="3 7" id="KW-0337">GPI-anchor biosynthesis</keyword>
<evidence type="ECO:0000256" key="6">
    <source>
        <dbReference type="ARBA" id="ARBA00023136"/>
    </source>
</evidence>
<evidence type="ECO:0000259" key="9">
    <source>
        <dbReference type="Pfam" id="PF08510"/>
    </source>
</evidence>
<reference evidence="10 11" key="1">
    <citation type="journal article" date="2016" name="Proc. Natl. Acad. Sci. U.S.A.">
        <title>Lipid metabolic changes in an early divergent fungus govern the establishment of a mutualistic symbiosis with endobacteria.</title>
        <authorList>
            <person name="Lastovetsky O.A."/>
            <person name="Gaspar M.L."/>
            <person name="Mondo S.J."/>
            <person name="LaButti K.M."/>
            <person name="Sandor L."/>
            <person name="Grigoriev I.V."/>
            <person name="Henry S.A."/>
            <person name="Pawlowska T.E."/>
        </authorList>
    </citation>
    <scope>NUCLEOTIDE SEQUENCE [LARGE SCALE GENOMIC DNA]</scope>
    <source>
        <strain evidence="10 11">ATCC 52813</strain>
    </source>
</reference>
<dbReference type="RefSeq" id="XP_023467490.1">
    <property type="nucleotide sequence ID" value="XM_023612911.1"/>
</dbReference>
<comment type="function">
    <text evidence="7">Part of the complex catalyzing the transfer of N-acetylglucosamine from UDP-N-acetylglucosamine to phosphatidylinositol, the first step of GPI biosynthesis.</text>
</comment>
<evidence type="ECO:0000256" key="1">
    <source>
        <dbReference type="ARBA" id="ARBA00004141"/>
    </source>
</evidence>
<comment type="similarity">
    <text evidence="7">Belongs to the GPI19 family.</text>
</comment>
<dbReference type="PIRSF" id="PIRSF008765">
    <property type="entry name" value="PIG-P_GPI19"/>
    <property type="match status" value="1"/>
</dbReference>
<dbReference type="STRING" id="1340429.A0A2G4SYE2"/>
<dbReference type="InterPro" id="IPR016542">
    <property type="entry name" value="PIG-P_GPI19"/>
</dbReference>
<evidence type="ECO:0000256" key="3">
    <source>
        <dbReference type="ARBA" id="ARBA00022502"/>
    </source>
</evidence>
<dbReference type="GeneID" id="35443900"/>
<accession>A0A2G4SYE2</accession>
<sequence>MYLASFVVFGVYLIWAYVPDSILHSLGITYYPNRYWALAIPVWLMTFVWFIFFSYMTINLWNTPSFDSFDCITDEHANIMKLENQKSIDQPSDWIPELHDIPIGLVNKFLYDEHTEAKKNANKRVFYR</sequence>
<keyword evidence="4 8" id="KW-0812">Transmembrane</keyword>
<dbReference type="AlphaFoldDB" id="A0A2G4SYE2"/>
<evidence type="ECO:0000256" key="2">
    <source>
        <dbReference type="ARBA" id="ARBA00004687"/>
    </source>
</evidence>
<keyword evidence="6 7" id="KW-0472">Membrane</keyword>
<evidence type="ECO:0000256" key="8">
    <source>
        <dbReference type="SAM" id="Phobius"/>
    </source>
</evidence>
<dbReference type="EMBL" id="KZ303847">
    <property type="protein sequence ID" value="PHZ13782.1"/>
    <property type="molecule type" value="Genomic_DNA"/>
</dbReference>